<dbReference type="PROSITE" id="PS50828">
    <property type="entry name" value="SMR"/>
    <property type="match status" value="1"/>
</dbReference>
<dbReference type="InterPro" id="IPR036781">
    <property type="entry name" value="Smr_assoc-like_sf"/>
</dbReference>
<evidence type="ECO:0000313" key="2">
    <source>
        <dbReference type="EMBL" id="SHE81429.1"/>
    </source>
</evidence>
<dbReference type="Pfam" id="PF09640">
    <property type="entry name" value="DUF2027"/>
    <property type="match status" value="1"/>
</dbReference>
<gene>
    <name evidence="2" type="ORF">SAMN05444349_106126</name>
</gene>
<sequence length="388" mass="44438">MDFLFLELISIDFRRNALSLLFIISLNFNRRYITMKIGDKVRFLSEVGGGVVTGFKGKDFVLVEDADGFDIPMPIRECVVIETDDYNIKRKPSTSAPKHEEPAKPIKPEMPIVQCQPEVRGGDTLNVFLAYVPEDAKAMMTTPFETYLVNDSNYYLYYTYMSAEGTAWKTRSHGLIEPNTKLLLEEFTKDILNEMEHVAVQFIAFKDSKPAAIKPAVNVELRIDTVKFYKLHTFSPSDFFEEPALNYDIVKDDMPAKQVYVSAEELQTVLLQKKSIDKPKSQPIIKPNRGHDGKSGIIEIDLHIDSLLDDITGMSNSEILNYQLDKFREVMEEYKNKREQKIVFIHGKGDGVLRKAVLDELKRKYSNCRYQDASFQEYGFGATMVTIK</sequence>
<dbReference type="STRING" id="871325.SAMN05444349_106126"/>
<proteinExistence type="predicted"/>
<dbReference type="Proteomes" id="UP000184436">
    <property type="component" value="Unassembled WGS sequence"/>
</dbReference>
<dbReference type="Gene3D" id="3.30.1370.110">
    <property type="match status" value="1"/>
</dbReference>
<dbReference type="InterPro" id="IPR036063">
    <property type="entry name" value="Smr_dom_sf"/>
</dbReference>
<evidence type="ECO:0000313" key="3">
    <source>
        <dbReference type="Proteomes" id="UP000184436"/>
    </source>
</evidence>
<dbReference type="SUPFAM" id="SSF158949">
    <property type="entry name" value="Smr-associated domain-like"/>
    <property type="match status" value="1"/>
</dbReference>
<feature type="domain" description="Smr" evidence="1">
    <location>
        <begin position="309"/>
        <end position="388"/>
    </location>
</feature>
<dbReference type="AlphaFoldDB" id="A0A1M4WJK2"/>
<dbReference type="InterPro" id="IPR002625">
    <property type="entry name" value="Smr_dom"/>
</dbReference>
<evidence type="ECO:0000259" key="1">
    <source>
        <dbReference type="PROSITE" id="PS50828"/>
    </source>
</evidence>
<reference evidence="2 3" key="1">
    <citation type="submission" date="2016-11" db="EMBL/GenBank/DDBJ databases">
        <authorList>
            <person name="Jaros S."/>
            <person name="Januszkiewicz K."/>
            <person name="Wedrychowicz H."/>
        </authorList>
    </citation>
    <scope>NUCLEOTIDE SEQUENCE [LARGE SCALE GENOMIC DNA]</scope>
    <source>
        <strain evidence="2 3">DSM 26883</strain>
    </source>
</reference>
<accession>A0A1M4WJK2</accession>
<dbReference type="Pfam" id="PF01713">
    <property type="entry name" value="Smr"/>
    <property type="match status" value="1"/>
</dbReference>
<protein>
    <submittedName>
        <fullName evidence="2">Smr domain-containing protein</fullName>
    </submittedName>
</protein>
<dbReference type="Gene3D" id="2.60.40.1600">
    <property type="entry name" value="Smr-associated-like"/>
    <property type="match status" value="1"/>
</dbReference>
<organism evidence="2 3">
    <name type="scientific">Bacteroides faecichinchillae</name>
    <dbReference type="NCBI Taxonomy" id="871325"/>
    <lineage>
        <taxon>Bacteria</taxon>
        <taxon>Pseudomonadati</taxon>
        <taxon>Bacteroidota</taxon>
        <taxon>Bacteroidia</taxon>
        <taxon>Bacteroidales</taxon>
        <taxon>Bacteroidaceae</taxon>
        <taxon>Bacteroides</taxon>
    </lineage>
</organism>
<name>A0A1M4WJK2_9BACE</name>
<keyword evidence="3" id="KW-1185">Reference proteome</keyword>
<dbReference type="EMBL" id="FQVD01000006">
    <property type="protein sequence ID" value="SHE81429.1"/>
    <property type="molecule type" value="Genomic_DNA"/>
</dbReference>
<dbReference type="InterPro" id="IPR018598">
    <property type="entry name" value="DUF2027"/>
</dbReference>